<feature type="region of interest" description="Disordered" evidence="1">
    <location>
        <begin position="59"/>
        <end position="101"/>
    </location>
</feature>
<evidence type="ECO:0000313" key="2">
    <source>
        <dbReference type="EMBL" id="KAF6734207.1"/>
    </source>
</evidence>
<proteinExistence type="predicted"/>
<dbReference type="AlphaFoldDB" id="A0A834FHH5"/>
<reference evidence="2" key="1">
    <citation type="journal article" name="BMC Genomics">
        <title>Long-read sequencing and de novo genome assembly of marine medaka (Oryzias melastigma).</title>
        <authorList>
            <person name="Liang P."/>
            <person name="Saqib H.S.A."/>
            <person name="Ni X."/>
            <person name="Shen Y."/>
        </authorList>
    </citation>
    <scope>NUCLEOTIDE SEQUENCE</scope>
    <source>
        <strain evidence="2">Bigg-433</strain>
    </source>
</reference>
<organism evidence="2 3">
    <name type="scientific">Oryzias melastigma</name>
    <name type="common">Marine medaka</name>
    <dbReference type="NCBI Taxonomy" id="30732"/>
    <lineage>
        <taxon>Eukaryota</taxon>
        <taxon>Metazoa</taxon>
        <taxon>Chordata</taxon>
        <taxon>Craniata</taxon>
        <taxon>Vertebrata</taxon>
        <taxon>Euteleostomi</taxon>
        <taxon>Actinopterygii</taxon>
        <taxon>Neopterygii</taxon>
        <taxon>Teleostei</taxon>
        <taxon>Neoteleostei</taxon>
        <taxon>Acanthomorphata</taxon>
        <taxon>Ovalentaria</taxon>
        <taxon>Atherinomorphae</taxon>
        <taxon>Beloniformes</taxon>
        <taxon>Adrianichthyidae</taxon>
        <taxon>Oryziinae</taxon>
        <taxon>Oryzias</taxon>
    </lineage>
</organism>
<accession>A0A834FHH5</accession>
<comment type="caution">
    <text evidence="2">The sequence shown here is derived from an EMBL/GenBank/DDBJ whole genome shotgun (WGS) entry which is preliminary data.</text>
</comment>
<sequence>MKDRERAAESLRSFRWLFFRVMEELRERAQTCARLSDIKHIKRNGLSGHLKVSGAASRMPLFCRSARTGPKPEEEELEPGSADGSGRGSAPPPLSKRTEGT</sequence>
<dbReference type="EMBL" id="WKFB01000140">
    <property type="protein sequence ID" value="KAF6734207.1"/>
    <property type="molecule type" value="Genomic_DNA"/>
</dbReference>
<evidence type="ECO:0000256" key="1">
    <source>
        <dbReference type="SAM" id="MobiDB-lite"/>
    </source>
</evidence>
<name>A0A834FHH5_ORYME</name>
<dbReference type="Proteomes" id="UP000646548">
    <property type="component" value="Unassembled WGS sequence"/>
</dbReference>
<protein>
    <submittedName>
        <fullName evidence="2">Uncharacterized protein</fullName>
    </submittedName>
</protein>
<evidence type="ECO:0000313" key="3">
    <source>
        <dbReference type="Proteomes" id="UP000646548"/>
    </source>
</evidence>
<gene>
    <name evidence="2" type="ORF">FQA47_013181</name>
</gene>